<name>A0A8S5LY55_9CAUD</name>
<organism evidence="1">
    <name type="scientific">CrAss-like virus sp. ctRQZ5</name>
    <dbReference type="NCBI Taxonomy" id="2826824"/>
    <lineage>
        <taxon>Viruses</taxon>
        <taxon>Duplodnaviria</taxon>
        <taxon>Heunggongvirae</taxon>
        <taxon>Uroviricota</taxon>
        <taxon>Caudoviricetes</taxon>
        <taxon>Crassvirales</taxon>
    </lineage>
</organism>
<reference evidence="1" key="1">
    <citation type="journal article" date="2021" name="Proc. Natl. Acad. Sci. U.S.A.">
        <title>A Catalog of Tens of Thousands of Viruses from Human Metagenomes Reveals Hidden Associations with Chronic Diseases.</title>
        <authorList>
            <person name="Tisza M.J."/>
            <person name="Buck C.B."/>
        </authorList>
    </citation>
    <scope>NUCLEOTIDE SEQUENCE</scope>
    <source>
        <strain evidence="1">CtRQZ5</strain>
    </source>
</reference>
<accession>A0A8S5LY55</accession>
<dbReference type="EMBL" id="BK014764">
    <property type="protein sequence ID" value="DAD74739.1"/>
    <property type="molecule type" value="Genomic_DNA"/>
</dbReference>
<proteinExistence type="predicted"/>
<sequence>MINIIEYIDYCLGNSITRVSVTLIIGLLLTI</sequence>
<evidence type="ECO:0000313" key="1">
    <source>
        <dbReference type="EMBL" id="DAD74739.1"/>
    </source>
</evidence>
<protein>
    <submittedName>
        <fullName evidence="1">Uncharacterized protein</fullName>
    </submittedName>
</protein>